<reference evidence="1" key="1">
    <citation type="submission" date="2023-04" db="EMBL/GenBank/DDBJ databases">
        <title>Phytophthora lilii NBRC 32176.</title>
        <authorList>
            <person name="Ichikawa N."/>
            <person name="Sato H."/>
            <person name="Tonouchi N."/>
        </authorList>
    </citation>
    <scope>NUCLEOTIDE SEQUENCE</scope>
    <source>
        <strain evidence="1">NBRC 32176</strain>
    </source>
</reference>
<gene>
    <name evidence="1" type="ORF">Plil01_001700500</name>
</gene>
<dbReference type="InterPro" id="IPR038765">
    <property type="entry name" value="Papain-like_cys_pep_sf"/>
</dbReference>
<dbReference type="AlphaFoldDB" id="A0A9W6XRF2"/>
<dbReference type="Proteomes" id="UP001165083">
    <property type="component" value="Unassembled WGS sequence"/>
</dbReference>
<organism evidence="1 2">
    <name type="scientific">Phytophthora lilii</name>
    <dbReference type="NCBI Taxonomy" id="2077276"/>
    <lineage>
        <taxon>Eukaryota</taxon>
        <taxon>Sar</taxon>
        <taxon>Stramenopiles</taxon>
        <taxon>Oomycota</taxon>
        <taxon>Peronosporomycetes</taxon>
        <taxon>Peronosporales</taxon>
        <taxon>Peronosporaceae</taxon>
        <taxon>Phytophthora</taxon>
    </lineage>
</organism>
<comment type="caution">
    <text evidence="1">The sequence shown here is derived from an EMBL/GenBank/DDBJ whole genome shotgun (WGS) entry which is preliminary data.</text>
</comment>
<accession>A0A9W6XRF2</accession>
<proteinExistence type="predicted"/>
<dbReference type="EMBL" id="BSXW01003176">
    <property type="protein sequence ID" value="GMF45195.1"/>
    <property type="molecule type" value="Genomic_DNA"/>
</dbReference>
<name>A0A9W6XRF2_9STRA</name>
<keyword evidence="2" id="KW-1185">Reference proteome</keyword>
<protein>
    <submittedName>
        <fullName evidence="1">Unnamed protein product</fullName>
    </submittedName>
</protein>
<evidence type="ECO:0000313" key="1">
    <source>
        <dbReference type="EMBL" id="GMF45195.1"/>
    </source>
</evidence>
<dbReference type="SUPFAM" id="SSF54001">
    <property type="entry name" value="Cysteine proteinases"/>
    <property type="match status" value="1"/>
</dbReference>
<evidence type="ECO:0000313" key="2">
    <source>
        <dbReference type="Proteomes" id="UP001165083"/>
    </source>
</evidence>
<sequence length="130" mass="15056">MPSIKKIIKSSRDSDADLLKLSKAMGVQVDQIVFKQYLDTSKDYCILNMGTPEISGTHWVCVSNKDKLYFDPLGLPKPRVVPHKYKQYGIRVQDHRFGHCGDYVCCFLYYLQHGKLGEFNQMFKHLPKLI</sequence>